<dbReference type="Gene3D" id="3.20.20.100">
    <property type="entry name" value="NADP-dependent oxidoreductase domain"/>
    <property type="match status" value="1"/>
</dbReference>
<dbReference type="PROSITE" id="PS00198">
    <property type="entry name" value="4FE4S_FER_1"/>
    <property type="match status" value="1"/>
</dbReference>
<dbReference type="GO" id="GO:0051536">
    <property type="term" value="F:iron-sulfur cluster binding"/>
    <property type="evidence" value="ECO:0007669"/>
    <property type="project" value="UniProtKB-KW"/>
</dbReference>
<comment type="caution">
    <text evidence="5">The sequence shown here is derived from an EMBL/GenBank/DDBJ whole genome shotgun (WGS) entry which is preliminary data.</text>
</comment>
<gene>
    <name evidence="5" type="ORF">IAB37_00345</name>
</gene>
<dbReference type="SUPFAM" id="SSF46548">
    <property type="entry name" value="alpha-helical ferredoxin"/>
    <property type="match status" value="1"/>
</dbReference>
<dbReference type="PANTHER" id="PTHR43312:SF2">
    <property type="entry name" value="OXIDOREDUCTASE"/>
    <property type="match status" value="1"/>
</dbReference>
<protein>
    <submittedName>
        <fullName evidence="5">Aldo/keto reductase</fullName>
    </submittedName>
</protein>
<dbReference type="CDD" id="cd19096">
    <property type="entry name" value="AKR_Fe-S_oxidoreductase"/>
    <property type="match status" value="1"/>
</dbReference>
<evidence type="ECO:0000256" key="1">
    <source>
        <dbReference type="ARBA" id="ARBA00022723"/>
    </source>
</evidence>
<evidence type="ECO:0000256" key="3">
    <source>
        <dbReference type="ARBA" id="ARBA00023014"/>
    </source>
</evidence>
<reference evidence="5" key="1">
    <citation type="submission" date="2020-10" db="EMBL/GenBank/DDBJ databases">
        <authorList>
            <person name="Gilroy R."/>
        </authorList>
    </citation>
    <scope>NUCLEOTIDE SEQUENCE</scope>
    <source>
        <strain evidence="5">CHK189-12415</strain>
    </source>
</reference>
<keyword evidence="1" id="KW-0479">Metal-binding</keyword>
<dbReference type="InterPro" id="IPR053135">
    <property type="entry name" value="AKR2_Oxidoreductase"/>
</dbReference>
<accession>A0A9D1DW92</accession>
<evidence type="ECO:0000256" key="2">
    <source>
        <dbReference type="ARBA" id="ARBA00023004"/>
    </source>
</evidence>
<name>A0A9D1DW92_9FIRM</name>
<dbReference type="GO" id="GO:0046872">
    <property type="term" value="F:metal ion binding"/>
    <property type="evidence" value="ECO:0007669"/>
    <property type="project" value="UniProtKB-KW"/>
</dbReference>
<reference evidence="5" key="2">
    <citation type="journal article" date="2021" name="PeerJ">
        <title>Extensive microbial diversity within the chicken gut microbiome revealed by metagenomics and culture.</title>
        <authorList>
            <person name="Gilroy R."/>
            <person name="Ravi A."/>
            <person name="Getino M."/>
            <person name="Pursley I."/>
            <person name="Horton D.L."/>
            <person name="Alikhan N.F."/>
            <person name="Baker D."/>
            <person name="Gharbi K."/>
            <person name="Hall N."/>
            <person name="Watson M."/>
            <person name="Adriaenssens E.M."/>
            <person name="Foster-Nyarko E."/>
            <person name="Jarju S."/>
            <person name="Secka A."/>
            <person name="Antonio M."/>
            <person name="Oren A."/>
            <person name="Chaudhuri R.R."/>
            <person name="La Ragione R."/>
            <person name="Hildebrand F."/>
            <person name="Pallen M.J."/>
        </authorList>
    </citation>
    <scope>NUCLEOTIDE SEQUENCE</scope>
    <source>
        <strain evidence="5">CHK189-12415</strain>
    </source>
</reference>
<dbReference type="InterPro" id="IPR023210">
    <property type="entry name" value="NADP_OxRdtase_dom"/>
</dbReference>
<evidence type="ECO:0000259" key="4">
    <source>
        <dbReference type="PROSITE" id="PS51379"/>
    </source>
</evidence>
<dbReference type="InterPro" id="IPR036812">
    <property type="entry name" value="NAD(P)_OxRdtase_dom_sf"/>
</dbReference>
<feature type="domain" description="4Fe-4S ferredoxin-type" evidence="4">
    <location>
        <begin position="332"/>
        <end position="360"/>
    </location>
</feature>
<dbReference type="EMBL" id="DVHA01000012">
    <property type="protein sequence ID" value="HIR60016.1"/>
    <property type="molecule type" value="Genomic_DNA"/>
</dbReference>
<dbReference type="SUPFAM" id="SSF51430">
    <property type="entry name" value="NAD(P)-linked oxidoreductase"/>
    <property type="match status" value="1"/>
</dbReference>
<evidence type="ECO:0000313" key="5">
    <source>
        <dbReference type="EMBL" id="HIR60016.1"/>
    </source>
</evidence>
<keyword evidence="2" id="KW-0408">Iron</keyword>
<dbReference type="Proteomes" id="UP000824241">
    <property type="component" value="Unassembled WGS sequence"/>
</dbReference>
<dbReference type="Pfam" id="PF00248">
    <property type="entry name" value="Aldo_ket_red"/>
    <property type="match status" value="1"/>
</dbReference>
<dbReference type="InterPro" id="IPR017900">
    <property type="entry name" value="4Fe4S_Fe_S_CS"/>
</dbReference>
<evidence type="ECO:0000313" key="6">
    <source>
        <dbReference type="Proteomes" id="UP000824241"/>
    </source>
</evidence>
<dbReference type="InterPro" id="IPR017896">
    <property type="entry name" value="4Fe4S_Fe-S-bd"/>
</dbReference>
<dbReference type="PROSITE" id="PS51379">
    <property type="entry name" value="4FE4S_FER_2"/>
    <property type="match status" value="1"/>
</dbReference>
<keyword evidence="3" id="KW-0411">Iron-sulfur</keyword>
<dbReference type="Gene3D" id="1.10.1060.10">
    <property type="entry name" value="Alpha-helical ferredoxin"/>
    <property type="match status" value="1"/>
</dbReference>
<dbReference type="Pfam" id="PF13187">
    <property type="entry name" value="Fer4_9"/>
    <property type="match status" value="1"/>
</dbReference>
<dbReference type="InterPro" id="IPR009051">
    <property type="entry name" value="Helical_ferredxn"/>
</dbReference>
<sequence>METKSYKTITLSRLGMGNMRLPTEGDAPGAPIDYARASEMIDKLMKSGVNYYDTAYVYHSGESEKFLGDTMKKYPRDSYCLATKYFIQADPDYKKVFEEQLARLQTDHIDFYLIHGIFDTTYQQYIDSGCIEYFAEQKRLGKIRYLGFSSHAKPEHLATFADYRDWDFAQIQLNYFDWFYGTAKAEYEELQKRNIPIMVMEPVRGGRLASLTPETEARLKAAHSDWSIASWALRWVRTLPQVQVVLSGMSTLSQVEDNLATFSDLTPLSDADKQLLETVCEQFHTQVRVPCTACRYCCDGCPVKINIPEFLKVYNRYKVDGPRGIKEAIAAVQSEGTPADCIACGSCTGHCPQSIDVPTVMAEMAGLM</sequence>
<proteinExistence type="predicted"/>
<dbReference type="AlphaFoldDB" id="A0A9D1DW92"/>
<dbReference type="PANTHER" id="PTHR43312">
    <property type="entry name" value="D-THREO-ALDOSE 1-DEHYDROGENASE"/>
    <property type="match status" value="1"/>
</dbReference>
<organism evidence="5 6">
    <name type="scientific">Candidatus Faecivivens stercoravium</name>
    <dbReference type="NCBI Taxonomy" id="2840803"/>
    <lineage>
        <taxon>Bacteria</taxon>
        <taxon>Bacillati</taxon>
        <taxon>Bacillota</taxon>
        <taxon>Clostridia</taxon>
        <taxon>Eubacteriales</taxon>
        <taxon>Oscillospiraceae</taxon>
        <taxon>Oscillospiraceae incertae sedis</taxon>
        <taxon>Candidatus Faecivivens</taxon>
    </lineage>
</organism>